<sequence>MAAPRWPSSGFTFCGFICPPRYVHNPHGSPRQTYIHMEQQETLRIEGNVELKRGGTGIGGAGCGSGSWWAPGGLNGGIHNHRLIQHSNGYLYGLVVDSGFASLSGSGNTGGVEADIGGLTWVEGTAEVPMWPNIYVRISF</sequence>
<proteinExistence type="predicted"/>
<gene>
    <name evidence="1" type="ORF">E2C01_035185</name>
</gene>
<reference evidence="1 2" key="1">
    <citation type="submission" date="2019-05" db="EMBL/GenBank/DDBJ databases">
        <title>Another draft genome of Portunus trituberculatus and its Hox gene families provides insights of decapod evolution.</title>
        <authorList>
            <person name="Jeong J.-H."/>
            <person name="Song I."/>
            <person name="Kim S."/>
            <person name="Choi T."/>
            <person name="Kim D."/>
            <person name="Ryu S."/>
            <person name="Kim W."/>
        </authorList>
    </citation>
    <scope>NUCLEOTIDE SEQUENCE [LARGE SCALE GENOMIC DNA]</scope>
    <source>
        <tissue evidence="1">Muscle</tissue>
    </source>
</reference>
<dbReference type="Proteomes" id="UP000324222">
    <property type="component" value="Unassembled WGS sequence"/>
</dbReference>
<name>A0A5B7F7N7_PORTR</name>
<dbReference type="AlphaFoldDB" id="A0A5B7F7N7"/>
<evidence type="ECO:0000313" key="1">
    <source>
        <dbReference type="EMBL" id="MPC41585.1"/>
    </source>
</evidence>
<organism evidence="1 2">
    <name type="scientific">Portunus trituberculatus</name>
    <name type="common">Swimming crab</name>
    <name type="synonym">Neptunus trituberculatus</name>
    <dbReference type="NCBI Taxonomy" id="210409"/>
    <lineage>
        <taxon>Eukaryota</taxon>
        <taxon>Metazoa</taxon>
        <taxon>Ecdysozoa</taxon>
        <taxon>Arthropoda</taxon>
        <taxon>Crustacea</taxon>
        <taxon>Multicrustacea</taxon>
        <taxon>Malacostraca</taxon>
        <taxon>Eumalacostraca</taxon>
        <taxon>Eucarida</taxon>
        <taxon>Decapoda</taxon>
        <taxon>Pleocyemata</taxon>
        <taxon>Brachyura</taxon>
        <taxon>Eubrachyura</taxon>
        <taxon>Portunoidea</taxon>
        <taxon>Portunidae</taxon>
        <taxon>Portuninae</taxon>
        <taxon>Portunus</taxon>
    </lineage>
</organism>
<comment type="caution">
    <text evidence="1">The sequence shown here is derived from an EMBL/GenBank/DDBJ whole genome shotgun (WGS) entry which is preliminary data.</text>
</comment>
<keyword evidence="2" id="KW-1185">Reference proteome</keyword>
<dbReference type="EMBL" id="VSRR010005117">
    <property type="protein sequence ID" value="MPC41585.1"/>
    <property type="molecule type" value="Genomic_DNA"/>
</dbReference>
<evidence type="ECO:0000313" key="2">
    <source>
        <dbReference type="Proteomes" id="UP000324222"/>
    </source>
</evidence>
<protein>
    <submittedName>
        <fullName evidence="1">Uncharacterized protein</fullName>
    </submittedName>
</protein>
<accession>A0A5B7F7N7</accession>